<dbReference type="PROSITE" id="PS00146">
    <property type="entry name" value="BETA_LACTAMASE_A"/>
    <property type="match status" value="1"/>
</dbReference>
<sequence>MYRAVLVALTAIALSAPALGQEPTAQAARVQTAIETWLQQRTEVEGVTGIAAYVSLGPAGPAIEAFAGTTGRASDDPPVDQDTLFGMGSTSKSFAAAIILKLEAQGLLSLDDTIAKWLPQYPTWGDVNIRRLLNMTSGIPNYSETEFIARAWVEEPKRNLTAEELVQVAYPTGTDDLPVTTGYHYSNTNYILAGMIAAKATGTPYPDLVQELIIKAHGLHSTFYSSGTYPPEVVGRLAHGYFENTACAEYQPPDCKQSWNQPLIGRDIREDSTSWMQAAGGAVSNARDVSRWMRAVFEGRVVPPKQQAEWLQMVSTKTGEPISDISPEDPQGFALGLVQGLLPEGQGWFYQGTTLGYRTLYVWFKADNVLVTVQTNSQPNDEVSKLHEAASAIHAALKEQ</sequence>
<gene>
    <name evidence="3" type="ORF">GL300_24385</name>
</gene>
<dbReference type="RefSeq" id="WP_155042274.1">
    <property type="nucleotide sequence ID" value="NZ_WMIG01000031.1"/>
</dbReference>
<dbReference type="OrthoDB" id="5377431at2"/>
<dbReference type="InterPro" id="IPR050491">
    <property type="entry name" value="AmpC-like"/>
</dbReference>
<dbReference type="GO" id="GO:0016787">
    <property type="term" value="F:hydrolase activity"/>
    <property type="evidence" value="ECO:0007669"/>
    <property type="project" value="UniProtKB-KW"/>
</dbReference>
<dbReference type="SUPFAM" id="SSF56601">
    <property type="entry name" value="beta-lactamase/transpeptidase-like"/>
    <property type="match status" value="1"/>
</dbReference>
<feature type="signal peptide" evidence="1">
    <location>
        <begin position="1"/>
        <end position="20"/>
    </location>
</feature>
<dbReference type="AlphaFoldDB" id="A0A844HVG9"/>
<evidence type="ECO:0000256" key="1">
    <source>
        <dbReference type="SAM" id="SignalP"/>
    </source>
</evidence>
<dbReference type="EMBL" id="WMIG01000031">
    <property type="protein sequence ID" value="MTH62327.1"/>
    <property type="molecule type" value="Genomic_DNA"/>
</dbReference>
<dbReference type="InterPro" id="IPR001466">
    <property type="entry name" value="Beta-lactam-related"/>
</dbReference>
<dbReference type="InterPro" id="IPR023650">
    <property type="entry name" value="Beta-lactam_class-A_AS"/>
</dbReference>
<dbReference type="InterPro" id="IPR012338">
    <property type="entry name" value="Beta-lactam/transpept-like"/>
</dbReference>
<dbReference type="PANTHER" id="PTHR46825">
    <property type="entry name" value="D-ALANYL-D-ALANINE-CARBOXYPEPTIDASE/ENDOPEPTIDASE AMPH"/>
    <property type="match status" value="1"/>
</dbReference>
<keyword evidence="4" id="KW-1185">Reference proteome</keyword>
<evidence type="ECO:0000313" key="4">
    <source>
        <dbReference type="Proteomes" id="UP000449846"/>
    </source>
</evidence>
<protein>
    <submittedName>
        <fullName evidence="3">Serine hydrolase</fullName>
    </submittedName>
</protein>
<reference evidence="3 4" key="1">
    <citation type="submission" date="2019-11" db="EMBL/GenBank/DDBJ databases">
        <authorList>
            <person name="Dong K."/>
        </authorList>
    </citation>
    <scope>NUCLEOTIDE SEQUENCE [LARGE SCALE GENOMIC DNA]</scope>
    <source>
        <strain evidence="3 4">NBRC 112902</strain>
    </source>
</reference>
<organism evidence="3 4">
    <name type="scientific">Paracoccus litorisediminis</name>
    <dbReference type="NCBI Taxonomy" id="2006130"/>
    <lineage>
        <taxon>Bacteria</taxon>
        <taxon>Pseudomonadati</taxon>
        <taxon>Pseudomonadota</taxon>
        <taxon>Alphaproteobacteria</taxon>
        <taxon>Rhodobacterales</taxon>
        <taxon>Paracoccaceae</taxon>
        <taxon>Paracoccus</taxon>
    </lineage>
</organism>
<feature type="domain" description="Beta-lactamase-related" evidence="2">
    <location>
        <begin position="74"/>
        <end position="387"/>
    </location>
</feature>
<dbReference type="PANTHER" id="PTHR46825:SF7">
    <property type="entry name" value="D-ALANYL-D-ALANINE CARBOXYPEPTIDASE"/>
    <property type="match status" value="1"/>
</dbReference>
<feature type="chain" id="PRO_5032283419" evidence="1">
    <location>
        <begin position="21"/>
        <end position="400"/>
    </location>
</feature>
<dbReference type="Proteomes" id="UP000449846">
    <property type="component" value="Unassembled WGS sequence"/>
</dbReference>
<dbReference type="Pfam" id="PF00144">
    <property type="entry name" value="Beta-lactamase"/>
    <property type="match status" value="1"/>
</dbReference>
<dbReference type="Gene3D" id="3.40.710.10">
    <property type="entry name" value="DD-peptidase/beta-lactamase superfamily"/>
    <property type="match status" value="1"/>
</dbReference>
<name>A0A844HVG9_9RHOB</name>
<keyword evidence="1" id="KW-0732">Signal</keyword>
<proteinExistence type="predicted"/>
<evidence type="ECO:0000313" key="3">
    <source>
        <dbReference type="EMBL" id="MTH62327.1"/>
    </source>
</evidence>
<comment type="caution">
    <text evidence="3">The sequence shown here is derived from an EMBL/GenBank/DDBJ whole genome shotgun (WGS) entry which is preliminary data.</text>
</comment>
<accession>A0A844HVG9</accession>
<evidence type="ECO:0000259" key="2">
    <source>
        <dbReference type="Pfam" id="PF00144"/>
    </source>
</evidence>
<keyword evidence="3" id="KW-0378">Hydrolase</keyword>